<evidence type="ECO:0000256" key="1">
    <source>
        <dbReference type="SAM" id="MobiDB-lite"/>
    </source>
</evidence>
<evidence type="ECO:0000313" key="2">
    <source>
        <dbReference type="EMBL" id="GBP22048.1"/>
    </source>
</evidence>
<dbReference type="EMBL" id="BGZK01000135">
    <property type="protein sequence ID" value="GBP22048.1"/>
    <property type="molecule type" value="Genomic_DNA"/>
</dbReference>
<protein>
    <submittedName>
        <fullName evidence="2">Uncharacterized protein</fullName>
    </submittedName>
</protein>
<comment type="caution">
    <text evidence="2">The sequence shown here is derived from an EMBL/GenBank/DDBJ whole genome shotgun (WGS) entry which is preliminary data.</text>
</comment>
<evidence type="ECO:0000313" key="3">
    <source>
        <dbReference type="Proteomes" id="UP000299102"/>
    </source>
</evidence>
<accession>A0A4C1U703</accession>
<dbReference type="AlphaFoldDB" id="A0A4C1U703"/>
<keyword evidence="3" id="KW-1185">Reference proteome</keyword>
<feature type="region of interest" description="Disordered" evidence="1">
    <location>
        <begin position="1"/>
        <end position="23"/>
    </location>
</feature>
<organism evidence="2 3">
    <name type="scientific">Eumeta variegata</name>
    <name type="common">Bagworm moth</name>
    <name type="synonym">Eumeta japonica</name>
    <dbReference type="NCBI Taxonomy" id="151549"/>
    <lineage>
        <taxon>Eukaryota</taxon>
        <taxon>Metazoa</taxon>
        <taxon>Ecdysozoa</taxon>
        <taxon>Arthropoda</taxon>
        <taxon>Hexapoda</taxon>
        <taxon>Insecta</taxon>
        <taxon>Pterygota</taxon>
        <taxon>Neoptera</taxon>
        <taxon>Endopterygota</taxon>
        <taxon>Lepidoptera</taxon>
        <taxon>Glossata</taxon>
        <taxon>Ditrysia</taxon>
        <taxon>Tineoidea</taxon>
        <taxon>Psychidae</taxon>
        <taxon>Oiketicinae</taxon>
        <taxon>Eumeta</taxon>
    </lineage>
</organism>
<feature type="region of interest" description="Disordered" evidence="1">
    <location>
        <begin position="145"/>
        <end position="169"/>
    </location>
</feature>
<sequence>MKGLLEKQRRAGAGPAGRQRGRTPLMHAAPTLFIRRSRMACRRNNESNKTTKAEKTTAHNRVSPNILRVVRVWWQDCCTSSSKSAGKAVGYTMADAAGSALPCPANSLKVEETTETGARGARRVRQLPNCDNSPYVAAEERNFLPPAGRRDATRGGRRRNASTGAGLVRRTQSRVCESRLSSPPLDIRHPRGVTSALPVEIGYLIEGKRMMEGGRKYEIRLDLLRSGREIDASHAERLERLSIACFALSLARSAQAERDMSHAFSCVQPAFIDL</sequence>
<gene>
    <name evidence="2" type="ORF">EVAR_18689_1</name>
</gene>
<proteinExistence type="predicted"/>
<dbReference type="Proteomes" id="UP000299102">
    <property type="component" value="Unassembled WGS sequence"/>
</dbReference>
<feature type="compositionally biased region" description="Basic and acidic residues" evidence="1">
    <location>
        <begin position="145"/>
        <end position="154"/>
    </location>
</feature>
<reference evidence="2 3" key="1">
    <citation type="journal article" date="2019" name="Commun. Biol.">
        <title>The bagworm genome reveals a unique fibroin gene that provides high tensile strength.</title>
        <authorList>
            <person name="Kono N."/>
            <person name="Nakamura H."/>
            <person name="Ohtoshi R."/>
            <person name="Tomita M."/>
            <person name="Numata K."/>
            <person name="Arakawa K."/>
        </authorList>
    </citation>
    <scope>NUCLEOTIDE SEQUENCE [LARGE SCALE GENOMIC DNA]</scope>
</reference>
<name>A0A4C1U703_EUMVA</name>